<accession>A0A1Y1WAT0</accession>
<feature type="region of interest" description="Disordered" evidence="1">
    <location>
        <begin position="92"/>
        <end position="115"/>
    </location>
</feature>
<comment type="caution">
    <text evidence="2">The sequence shown here is derived from an EMBL/GenBank/DDBJ whole genome shotgun (WGS) entry which is preliminary data.</text>
</comment>
<sequence length="200" mass="21603">MADYDESSYWDQYDSADYVENMMVVQDPYTKPSRYRDTLPNSAYSASESSGNSSYWSKYTESRNTGAQDTPQEPTGQEMRRVLVLPDRLAAMSLADKDESTDPQPTALEDSLKSTEPTLLAKAASVSAPAPAPASAAATIVEVLSSPLRVPQLSDGEDSEEIEPIDSPSGPCFQGVNPLALAARLGFLKSQLDQAEELLA</sequence>
<dbReference type="Proteomes" id="UP000193922">
    <property type="component" value="Unassembled WGS sequence"/>
</dbReference>
<gene>
    <name evidence="2" type="ORF">DL89DRAFT_292111</name>
</gene>
<keyword evidence="3" id="KW-1185">Reference proteome</keyword>
<evidence type="ECO:0000313" key="2">
    <source>
        <dbReference type="EMBL" id="ORX70428.1"/>
    </source>
</evidence>
<organism evidence="2 3">
    <name type="scientific">Linderina pennispora</name>
    <dbReference type="NCBI Taxonomy" id="61395"/>
    <lineage>
        <taxon>Eukaryota</taxon>
        <taxon>Fungi</taxon>
        <taxon>Fungi incertae sedis</taxon>
        <taxon>Zoopagomycota</taxon>
        <taxon>Kickxellomycotina</taxon>
        <taxon>Kickxellomycetes</taxon>
        <taxon>Kickxellales</taxon>
        <taxon>Kickxellaceae</taxon>
        <taxon>Linderina</taxon>
    </lineage>
</organism>
<feature type="region of interest" description="Disordered" evidence="1">
    <location>
        <begin position="151"/>
        <end position="171"/>
    </location>
</feature>
<name>A0A1Y1WAT0_9FUNG</name>
<proteinExistence type="predicted"/>
<protein>
    <submittedName>
        <fullName evidence="2">Uncharacterized protein</fullName>
    </submittedName>
</protein>
<feature type="compositionally biased region" description="Low complexity" evidence="1">
    <location>
        <begin position="41"/>
        <end position="57"/>
    </location>
</feature>
<dbReference type="RefSeq" id="XP_040744007.1">
    <property type="nucleotide sequence ID" value="XM_040890259.1"/>
</dbReference>
<feature type="compositionally biased region" description="Acidic residues" evidence="1">
    <location>
        <begin position="155"/>
        <end position="164"/>
    </location>
</feature>
<dbReference type="AlphaFoldDB" id="A0A1Y1WAT0"/>
<dbReference type="GeneID" id="63806907"/>
<evidence type="ECO:0000256" key="1">
    <source>
        <dbReference type="SAM" id="MobiDB-lite"/>
    </source>
</evidence>
<evidence type="ECO:0000313" key="3">
    <source>
        <dbReference type="Proteomes" id="UP000193922"/>
    </source>
</evidence>
<feature type="compositionally biased region" description="Polar residues" evidence="1">
    <location>
        <begin position="62"/>
        <end position="75"/>
    </location>
</feature>
<reference evidence="2 3" key="1">
    <citation type="submission" date="2016-07" db="EMBL/GenBank/DDBJ databases">
        <title>Pervasive Adenine N6-methylation of Active Genes in Fungi.</title>
        <authorList>
            <consortium name="DOE Joint Genome Institute"/>
            <person name="Mondo S.J."/>
            <person name="Dannebaum R.O."/>
            <person name="Kuo R.C."/>
            <person name="Labutti K."/>
            <person name="Haridas S."/>
            <person name="Kuo A."/>
            <person name="Salamov A."/>
            <person name="Ahrendt S.R."/>
            <person name="Lipzen A."/>
            <person name="Sullivan W."/>
            <person name="Andreopoulos W.B."/>
            <person name="Clum A."/>
            <person name="Lindquist E."/>
            <person name="Daum C."/>
            <person name="Ramamoorthy G.K."/>
            <person name="Gryganskyi A."/>
            <person name="Culley D."/>
            <person name="Magnuson J.K."/>
            <person name="James T.Y."/>
            <person name="O'Malley M.A."/>
            <person name="Stajich J.E."/>
            <person name="Spatafora J.W."/>
            <person name="Visel A."/>
            <person name="Grigoriev I.V."/>
        </authorList>
    </citation>
    <scope>NUCLEOTIDE SEQUENCE [LARGE SCALE GENOMIC DNA]</scope>
    <source>
        <strain evidence="2 3">ATCC 12442</strain>
    </source>
</reference>
<dbReference type="OrthoDB" id="5522487at2759"/>
<feature type="region of interest" description="Disordered" evidence="1">
    <location>
        <begin position="31"/>
        <end position="79"/>
    </location>
</feature>
<dbReference type="EMBL" id="MCFD01000005">
    <property type="protein sequence ID" value="ORX70428.1"/>
    <property type="molecule type" value="Genomic_DNA"/>
</dbReference>